<dbReference type="InterPro" id="IPR036388">
    <property type="entry name" value="WH-like_DNA-bd_sf"/>
</dbReference>
<dbReference type="InterPro" id="IPR050176">
    <property type="entry name" value="LTTR"/>
</dbReference>
<evidence type="ECO:0000313" key="7">
    <source>
        <dbReference type="EMBL" id="MCG7320492.1"/>
    </source>
</evidence>
<dbReference type="Proteomes" id="UP001521931">
    <property type="component" value="Unassembled WGS sequence"/>
</dbReference>
<dbReference type="InterPro" id="IPR017685">
    <property type="entry name" value="ArgP"/>
</dbReference>
<dbReference type="PANTHER" id="PTHR30579">
    <property type="entry name" value="TRANSCRIPTIONAL REGULATOR"/>
    <property type="match status" value="1"/>
</dbReference>
<dbReference type="InterPro" id="IPR036390">
    <property type="entry name" value="WH_DNA-bd_sf"/>
</dbReference>
<keyword evidence="2" id="KW-0805">Transcription regulation</keyword>
<keyword evidence="5" id="KW-0804">Transcription</keyword>
<comment type="similarity">
    <text evidence="1">Belongs to the LysR transcriptional regulatory family.</text>
</comment>
<gene>
    <name evidence="7" type="ORF">MHL29_01090</name>
</gene>
<organism evidence="7 8">
    <name type="scientific">Arsenicicoccus bolidensis</name>
    <dbReference type="NCBI Taxonomy" id="229480"/>
    <lineage>
        <taxon>Bacteria</taxon>
        <taxon>Bacillati</taxon>
        <taxon>Actinomycetota</taxon>
        <taxon>Actinomycetes</taxon>
        <taxon>Micrococcales</taxon>
        <taxon>Intrasporangiaceae</taxon>
        <taxon>Arsenicicoccus</taxon>
    </lineage>
</organism>
<proteinExistence type="inferred from homology"/>
<keyword evidence="8" id="KW-1185">Reference proteome</keyword>
<name>A0ABS9PXZ1_9MICO</name>
<dbReference type="EMBL" id="JAKRCV010000002">
    <property type="protein sequence ID" value="MCG7320492.1"/>
    <property type="molecule type" value="Genomic_DNA"/>
</dbReference>
<dbReference type="InterPro" id="IPR000847">
    <property type="entry name" value="LysR_HTH_N"/>
</dbReference>
<keyword evidence="4" id="KW-0010">Activator</keyword>
<accession>A0ABS9PXZ1</accession>
<keyword evidence="3 7" id="KW-0238">DNA-binding</keyword>
<dbReference type="Pfam" id="PF00126">
    <property type="entry name" value="HTH_1"/>
    <property type="match status" value="1"/>
</dbReference>
<dbReference type="SUPFAM" id="SSF46785">
    <property type="entry name" value="Winged helix' DNA-binding domain"/>
    <property type="match status" value="1"/>
</dbReference>
<evidence type="ECO:0000256" key="4">
    <source>
        <dbReference type="ARBA" id="ARBA00023159"/>
    </source>
</evidence>
<evidence type="ECO:0000259" key="6">
    <source>
        <dbReference type="PROSITE" id="PS50931"/>
    </source>
</evidence>
<dbReference type="SUPFAM" id="SSF53850">
    <property type="entry name" value="Periplasmic binding protein-like II"/>
    <property type="match status" value="1"/>
</dbReference>
<dbReference type="Gene3D" id="3.40.190.290">
    <property type="match status" value="1"/>
</dbReference>
<dbReference type="Pfam" id="PF03466">
    <property type="entry name" value="LysR_substrate"/>
    <property type="match status" value="1"/>
</dbReference>
<reference evidence="7 8" key="1">
    <citation type="submission" date="2022-02" db="EMBL/GenBank/DDBJ databases">
        <title>Uncovering new skin microbiome diversity through culturing and metagenomics.</title>
        <authorList>
            <person name="Conlan S."/>
            <person name="Deming C."/>
            <person name="Nisc Comparative Sequencing Program N."/>
            <person name="Segre J.A."/>
        </authorList>
    </citation>
    <scope>NUCLEOTIDE SEQUENCE [LARGE SCALE GENOMIC DNA]</scope>
    <source>
        <strain evidence="7 8">ACRQZ</strain>
    </source>
</reference>
<protein>
    <submittedName>
        <fullName evidence="7">ArgP/LysG family DNA-binding transcriptional regulator</fullName>
    </submittedName>
</protein>
<dbReference type="RefSeq" id="WP_239261503.1">
    <property type="nucleotide sequence ID" value="NZ_JAKRCV010000002.1"/>
</dbReference>
<evidence type="ECO:0000313" key="8">
    <source>
        <dbReference type="Proteomes" id="UP001521931"/>
    </source>
</evidence>
<sequence>MHADSHQLAALLAVVDEGSFEAAADELRVTPSAVSQRIKALERRVGQVVVQRTRPCRPTSTGEVLVRMARQLALLEAEAGAALTAQSTATTIAIALNADSLATWARDVLVEAAEAGDIGLELHVEDQDHSLELLRAGRVLAALTADPVAVQGCSVTELLPMRYVPVATRWLWERHERDLSRMPVVRFNDKDDLQDGVLRELGVTATGLVHTVPSTEDFAMAVRCGLGWGALPVAQLGRRDDLVEVAPGHDVLVPLYWQRWRIDSAVLDRVTEWVVSASSTPTPTPAPPRS</sequence>
<evidence type="ECO:0000256" key="1">
    <source>
        <dbReference type="ARBA" id="ARBA00009437"/>
    </source>
</evidence>
<dbReference type="NCBIfam" id="TIGR03298">
    <property type="entry name" value="argP"/>
    <property type="match status" value="1"/>
</dbReference>
<feature type="domain" description="HTH lysR-type" evidence="6">
    <location>
        <begin position="1"/>
        <end position="59"/>
    </location>
</feature>
<dbReference type="PROSITE" id="PS50931">
    <property type="entry name" value="HTH_LYSR"/>
    <property type="match status" value="1"/>
</dbReference>
<evidence type="ECO:0000256" key="3">
    <source>
        <dbReference type="ARBA" id="ARBA00023125"/>
    </source>
</evidence>
<evidence type="ECO:0000256" key="5">
    <source>
        <dbReference type="ARBA" id="ARBA00023163"/>
    </source>
</evidence>
<dbReference type="PANTHER" id="PTHR30579:SF2">
    <property type="entry name" value="HTH-TYPE TRANSCRIPTIONAL REGULATOR ARGP"/>
    <property type="match status" value="1"/>
</dbReference>
<dbReference type="NCBIfam" id="NF002964">
    <property type="entry name" value="PRK03635.1"/>
    <property type="match status" value="1"/>
</dbReference>
<evidence type="ECO:0000256" key="2">
    <source>
        <dbReference type="ARBA" id="ARBA00023015"/>
    </source>
</evidence>
<dbReference type="Gene3D" id="1.10.10.10">
    <property type="entry name" value="Winged helix-like DNA-binding domain superfamily/Winged helix DNA-binding domain"/>
    <property type="match status" value="1"/>
</dbReference>
<dbReference type="GO" id="GO:0003677">
    <property type="term" value="F:DNA binding"/>
    <property type="evidence" value="ECO:0007669"/>
    <property type="project" value="UniProtKB-KW"/>
</dbReference>
<dbReference type="InterPro" id="IPR005119">
    <property type="entry name" value="LysR_subst-bd"/>
</dbReference>
<comment type="caution">
    <text evidence="7">The sequence shown here is derived from an EMBL/GenBank/DDBJ whole genome shotgun (WGS) entry which is preliminary data.</text>
</comment>